<name>A0A2P2PAM5_RHIMU</name>
<dbReference type="AlphaFoldDB" id="A0A2P2PAM5"/>
<protein>
    <submittedName>
        <fullName evidence="1">Uncharacterized protein</fullName>
    </submittedName>
</protein>
<organism evidence="1">
    <name type="scientific">Rhizophora mucronata</name>
    <name type="common">Asiatic mangrove</name>
    <dbReference type="NCBI Taxonomy" id="61149"/>
    <lineage>
        <taxon>Eukaryota</taxon>
        <taxon>Viridiplantae</taxon>
        <taxon>Streptophyta</taxon>
        <taxon>Embryophyta</taxon>
        <taxon>Tracheophyta</taxon>
        <taxon>Spermatophyta</taxon>
        <taxon>Magnoliopsida</taxon>
        <taxon>eudicotyledons</taxon>
        <taxon>Gunneridae</taxon>
        <taxon>Pentapetalae</taxon>
        <taxon>rosids</taxon>
        <taxon>fabids</taxon>
        <taxon>Malpighiales</taxon>
        <taxon>Rhizophoraceae</taxon>
        <taxon>Rhizophora</taxon>
    </lineage>
</organism>
<dbReference type="EMBL" id="GGEC01071314">
    <property type="protein sequence ID" value="MBX51798.1"/>
    <property type="molecule type" value="Transcribed_RNA"/>
</dbReference>
<evidence type="ECO:0000313" key="1">
    <source>
        <dbReference type="EMBL" id="MBX51798.1"/>
    </source>
</evidence>
<reference evidence="1" key="1">
    <citation type="submission" date="2018-02" db="EMBL/GenBank/DDBJ databases">
        <title>Rhizophora mucronata_Transcriptome.</title>
        <authorList>
            <person name="Meera S.P."/>
            <person name="Sreeshan A."/>
            <person name="Augustine A."/>
        </authorList>
    </citation>
    <scope>NUCLEOTIDE SEQUENCE</scope>
    <source>
        <tissue evidence="1">Leaf</tissue>
    </source>
</reference>
<proteinExistence type="predicted"/>
<sequence length="20" mass="2450">MLVRMRSTYNRGYLIISFKT</sequence>
<accession>A0A2P2PAM5</accession>